<dbReference type="NCBIfam" id="TIGR02228">
    <property type="entry name" value="sigpep_I_arch"/>
    <property type="match status" value="1"/>
</dbReference>
<dbReference type="SUPFAM" id="SSF51306">
    <property type="entry name" value="LexA/Signal peptidase"/>
    <property type="match status" value="1"/>
</dbReference>
<evidence type="ECO:0000313" key="7">
    <source>
        <dbReference type="EMBL" id="ALX50220.1"/>
    </source>
</evidence>
<keyword evidence="3 6" id="KW-1133">Transmembrane helix</keyword>
<dbReference type="EMBL" id="CP013862">
    <property type="protein sequence ID" value="ALX50220.1"/>
    <property type="molecule type" value="Genomic_DNA"/>
</dbReference>
<evidence type="ECO:0000313" key="8">
    <source>
        <dbReference type="Proteomes" id="UP000050331"/>
    </source>
</evidence>
<dbReference type="PRINTS" id="PR00728">
    <property type="entry name" value="SIGNALPTASE"/>
</dbReference>
<protein>
    <recommendedName>
        <fullName evidence="5">Signal peptidase I</fullName>
        <ecNumber evidence="5">3.4.21.89</ecNumber>
    </recommendedName>
</protein>
<dbReference type="GO" id="GO:0009003">
    <property type="term" value="F:signal peptidase activity"/>
    <property type="evidence" value="ECO:0007669"/>
    <property type="project" value="UniProtKB-EC"/>
</dbReference>
<comment type="subcellular location">
    <subcellularLocation>
        <location evidence="1">Membrane</location>
    </subcellularLocation>
</comment>
<dbReference type="KEGG" id="lao:AOX59_17530"/>
<dbReference type="EC" id="3.4.21.89" evidence="5"/>
<accession>A0A0U4EAB2</accession>
<dbReference type="CDD" id="cd06530">
    <property type="entry name" value="S26_SPase_I"/>
    <property type="match status" value="1"/>
</dbReference>
<keyword evidence="2 6" id="KW-0812">Transmembrane</keyword>
<evidence type="ECO:0000256" key="6">
    <source>
        <dbReference type="SAM" id="Phobius"/>
    </source>
</evidence>
<dbReference type="AlphaFoldDB" id="A0A0U4EAB2"/>
<evidence type="ECO:0000256" key="5">
    <source>
        <dbReference type="NCBIfam" id="TIGR02228"/>
    </source>
</evidence>
<organism evidence="7 8">
    <name type="scientific">Lentibacillus amyloliquefaciens</name>
    <dbReference type="NCBI Taxonomy" id="1472767"/>
    <lineage>
        <taxon>Bacteria</taxon>
        <taxon>Bacillati</taxon>
        <taxon>Bacillota</taxon>
        <taxon>Bacilli</taxon>
        <taxon>Bacillales</taxon>
        <taxon>Bacillaceae</taxon>
        <taxon>Lentibacillus</taxon>
    </lineage>
</organism>
<evidence type="ECO:0000256" key="3">
    <source>
        <dbReference type="ARBA" id="ARBA00022989"/>
    </source>
</evidence>
<dbReference type="InterPro" id="IPR001733">
    <property type="entry name" value="Peptidase_S26B"/>
</dbReference>
<evidence type="ECO:0000256" key="4">
    <source>
        <dbReference type="ARBA" id="ARBA00023136"/>
    </source>
</evidence>
<keyword evidence="4 6" id="KW-0472">Membrane</keyword>
<dbReference type="PANTHER" id="PTHR10806:SF6">
    <property type="entry name" value="SIGNAL PEPTIDASE COMPLEX CATALYTIC SUBUNIT SEC11"/>
    <property type="match status" value="1"/>
</dbReference>
<dbReference type="PANTHER" id="PTHR10806">
    <property type="entry name" value="SIGNAL PEPTIDASE COMPLEX CATALYTIC SUBUNIT SEC11"/>
    <property type="match status" value="1"/>
</dbReference>
<evidence type="ECO:0000256" key="1">
    <source>
        <dbReference type="ARBA" id="ARBA00004370"/>
    </source>
</evidence>
<dbReference type="GO" id="GO:0004252">
    <property type="term" value="F:serine-type endopeptidase activity"/>
    <property type="evidence" value="ECO:0007669"/>
    <property type="project" value="UniProtKB-UniRule"/>
</dbReference>
<keyword evidence="8" id="KW-1185">Reference proteome</keyword>
<sequence length="190" mass="20650">MKGKRVLKVMSHIITTLLFIVLLVTLFSVIAMRASGGEAAIFGHQLKSVLSGSMEPEIQTGSIIAIDVADAQNTFQKGDVITFQTNDDALVTHRITEVVDGQYVTKGDANDAPDVEPVTQESIIGEYTGFSIPYAGYVMTFANSSEGAAILLILPGVCLIIYSMITIWRALRTIDQPKKDVKKNIEQSDI</sequence>
<reference evidence="7 8" key="1">
    <citation type="submission" date="2016-01" db="EMBL/GenBank/DDBJ databases">
        <title>Complete genome sequence of strain Lentibacillus amyloliquefaciens LAM0015T isolated from saline sediment.</title>
        <authorList>
            <person name="Wang J.-L."/>
            <person name="He M.-X."/>
        </authorList>
    </citation>
    <scope>NUCLEOTIDE SEQUENCE [LARGE SCALE GENOMIC DNA]</scope>
    <source>
        <strain evidence="7 8">LAM0015</strain>
    </source>
</reference>
<dbReference type="RefSeq" id="WP_068447497.1">
    <property type="nucleotide sequence ID" value="NZ_CP013862.1"/>
</dbReference>
<evidence type="ECO:0000256" key="2">
    <source>
        <dbReference type="ARBA" id="ARBA00022692"/>
    </source>
</evidence>
<feature type="transmembrane region" description="Helical" evidence="6">
    <location>
        <begin position="148"/>
        <end position="171"/>
    </location>
</feature>
<dbReference type="Gene3D" id="2.10.109.10">
    <property type="entry name" value="Umud Fragment, subunit A"/>
    <property type="match status" value="1"/>
</dbReference>
<dbReference type="InterPro" id="IPR019533">
    <property type="entry name" value="Peptidase_S26"/>
</dbReference>
<dbReference type="Proteomes" id="UP000050331">
    <property type="component" value="Chromosome"/>
</dbReference>
<name>A0A0U4EAB2_9BACI</name>
<dbReference type="OrthoDB" id="2243765at2"/>
<dbReference type="GO" id="GO:0006465">
    <property type="term" value="P:signal peptide processing"/>
    <property type="evidence" value="ECO:0007669"/>
    <property type="project" value="UniProtKB-UniRule"/>
</dbReference>
<dbReference type="GO" id="GO:0016020">
    <property type="term" value="C:membrane"/>
    <property type="evidence" value="ECO:0007669"/>
    <property type="project" value="UniProtKB-SubCell"/>
</dbReference>
<gene>
    <name evidence="7" type="ORF">AOX59_17530</name>
</gene>
<dbReference type="InterPro" id="IPR036286">
    <property type="entry name" value="LexA/Signal_pep-like_sf"/>
</dbReference>
<proteinExistence type="predicted"/>
<dbReference type="STRING" id="1472767.AOX59_17530"/>
<dbReference type="NCBIfam" id="NF046067">
    <property type="entry name" value="SigPepSipWBacil"/>
    <property type="match status" value="1"/>
</dbReference>